<dbReference type="Pfam" id="PF13186">
    <property type="entry name" value="SPASM"/>
    <property type="match status" value="1"/>
</dbReference>
<gene>
    <name evidence="8" type="ORF">MNBD_NITROSPINAE01-31</name>
</gene>
<dbReference type="PANTHER" id="PTHR11228">
    <property type="entry name" value="RADICAL SAM DOMAIN PROTEIN"/>
    <property type="match status" value="1"/>
</dbReference>
<evidence type="ECO:0000256" key="3">
    <source>
        <dbReference type="ARBA" id="ARBA00022691"/>
    </source>
</evidence>
<evidence type="ECO:0000256" key="2">
    <source>
        <dbReference type="ARBA" id="ARBA00022485"/>
    </source>
</evidence>
<evidence type="ECO:0000313" key="8">
    <source>
        <dbReference type="EMBL" id="VAX16989.1"/>
    </source>
</evidence>
<proteinExistence type="predicted"/>
<reference evidence="8" key="1">
    <citation type="submission" date="2018-06" db="EMBL/GenBank/DDBJ databases">
        <authorList>
            <person name="Zhirakovskaya E."/>
        </authorList>
    </citation>
    <scope>NUCLEOTIDE SEQUENCE</scope>
</reference>
<dbReference type="InterPro" id="IPR058240">
    <property type="entry name" value="rSAM_sf"/>
</dbReference>
<evidence type="ECO:0000256" key="5">
    <source>
        <dbReference type="ARBA" id="ARBA00023004"/>
    </source>
</evidence>
<keyword evidence="4" id="KW-0479">Metal-binding</keyword>
<dbReference type="GO" id="GO:0046872">
    <property type="term" value="F:metal ion binding"/>
    <property type="evidence" value="ECO:0007669"/>
    <property type="project" value="UniProtKB-KW"/>
</dbReference>
<dbReference type="InterPro" id="IPR017200">
    <property type="entry name" value="PqqE-like"/>
</dbReference>
<evidence type="ECO:0000259" key="7">
    <source>
        <dbReference type="PROSITE" id="PS51918"/>
    </source>
</evidence>
<dbReference type="EMBL" id="UOGC01000041">
    <property type="protein sequence ID" value="VAX16989.1"/>
    <property type="molecule type" value="Genomic_DNA"/>
</dbReference>
<dbReference type="PIRSF" id="PIRSF037420">
    <property type="entry name" value="PQQ_syn_pqqE"/>
    <property type="match status" value="1"/>
</dbReference>
<comment type="cofactor">
    <cofactor evidence="1">
        <name>[4Fe-4S] cluster</name>
        <dbReference type="ChEBI" id="CHEBI:49883"/>
    </cofactor>
</comment>
<dbReference type="Gene3D" id="3.20.20.70">
    <property type="entry name" value="Aldolase class I"/>
    <property type="match status" value="1"/>
</dbReference>
<evidence type="ECO:0000256" key="6">
    <source>
        <dbReference type="ARBA" id="ARBA00023014"/>
    </source>
</evidence>
<name>A0A3B1BFV0_9ZZZZ</name>
<dbReference type="Pfam" id="PF04055">
    <property type="entry name" value="Radical_SAM"/>
    <property type="match status" value="1"/>
</dbReference>
<dbReference type="SUPFAM" id="SSF102114">
    <property type="entry name" value="Radical SAM enzymes"/>
    <property type="match status" value="1"/>
</dbReference>
<protein>
    <recommendedName>
        <fullName evidence="7">Radical SAM core domain-containing protein</fullName>
    </recommendedName>
</protein>
<dbReference type="GO" id="GO:0051539">
    <property type="term" value="F:4 iron, 4 sulfur cluster binding"/>
    <property type="evidence" value="ECO:0007669"/>
    <property type="project" value="UniProtKB-KW"/>
</dbReference>
<dbReference type="InterPro" id="IPR050377">
    <property type="entry name" value="Radical_SAM_PqqE_MftC-like"/>
</dbReference>
<sequence length="367" mass="41758">MLAPLFFYMGFISHLANIARFKLGAVTPSCGPMKVQWELTYHCNLKCQHCQIWQIPTDEINKNTLSFDEQKKIVADLAKNGVRHVSFSGGEMFLQKTVYELIAYAKSLGLKVGGNSNAFLINEEIAQKVVDSGLDMLYISMDGDNAKTHDKIRGVEGAFDRVFEGVKNLRNIKPDMKIFFNTTINRENVGQLTGVARLAREHKISGLTIEMTNTFDKYSPNNNLLLTDDQLPLLRSQIKKLFAEYSDLLPHHAGYFDEFETYLKNPNELYKYRCLAGFTTAQIHPNGDLYACPVAFEKIGNLSETPLRELWFSAKADKNRQDIKNGNHPICWITCISPANQYLSYLSPTRFYKLLQPKTLAHILKKI</sequence>
<dbReference type="GO" id="GO:0003824">
    <property type="term" value="F:catalytic activity"/>
    <property type="evidence" value="ECO:0007669"/>
    <property type="project" value="InterPro"/>
</dbReference>
<dbReference type="AlphaFoldDB" id="A0A3B1BFV0"/>
<keyword evidence="3" id="KW-0949">S-adenosyl-L-methionine</keyword>
<dbReference type="CDD" id="cd01335">
    <property type="entry name" value="Radical_SAM"/>
    <property type="match status" value="1"/>
</dbReference>
<keyword evidence="2" id="KW-0004">4Fe-4S</keyword>
<dbReference type="InterPro" id="IPR007197">
    <property type="entry name" value="rSAM"/>
</dbReference>
<feature type="domain" description="Radical SAM core" evidence="7">
    <location>
        <begin position="29"/>
        <end position="244"/>
    </location>
</feature>
<dbReference type="InterPro" id="IPR013785">
    <property type="entry name" value="Aldolase_TIM"/>
</dbReference>
<dbReference type="PROSITE" id="PS51918">
    <property type="entry name" value="RADICAL_SAM"/>
    <property type="match status" value="1"/>
</dbReference>
<dbReference type="CDD" id="cd21109">
    <property type="entry name" value="SPASM"/>
    <property type="match status" value="1"/>
</dbReference>
<dbReference type="SFLD" id="SFLDS00029">
    <property type="entry name" value="Radical_SAM"/>
    <property type="match status" value="1"/>
</dbReference>
<accession>A0A3B1BFV0</accession>
<evidence type="ECO:0000256" key="1">
    <source>
        <dbReference type="ARBA" id="ARBA00001966"/>
    </source>
</evidence>
<evidence type="ECO:0000256" key="4">
    <source>
        <dbReference type="ARBA" id="ARBA00022723"/>
    </source>
</evidence>
<dbReference type="PANTHER" id="PTHR11228:SF7">
    <property type="entry name" value="PQQA PEPTIDE CYCLASE"/>
    <property type="match status" value="1"/>
</dbReference>
<dbReference type="SFLD" id="SFLDG01067">
    <property type="entry name" value="SPASM/twitch_domain_containing"/>
    <property type="match status" value="1"/>
</dbReference>
<keyword evidence="6" id="KW-0411">Iron-sulfur</keyword>
<keyword evidence="5" id="KW-0408">Iron</keyword>
<dbReference type="InterPro" id="IPR023885">
    <property type="entry name" value="4Fe4S-binding_SPASM_dom"/>
</dbReference>
<organism evidence="8">
    <name type="scientific">hydrothermal vent metagenome</name>
    <dbReference type="NCBI Taxonomy" id="652676"/>
    <lineage>
        <taxon>unclassified sequences</taxon>
        <taxon>metagenomes</taxon>
        <taxon>ecological metagenomes</taxon>
    </lineage>
</organism>
<dbReference type="SFLD" id="SFLDG01386">
    <property type="entry name" value="main_SPASM_domain-containing"/>
    <property type="match status" value="1"/>
</dbReference>